<dbReference type="EMBL" id="CP037422">
    <property type="protein sequence ID" value="QDU10867.1"/>
    <property type="molecule type" value="Genomic_DNA"/>
</dbReference>
<dbReference type="SUPFAM" id="SSF47384">
    <property type="entry name" value="Homodimeric domain of signal transducing histidine kinase"/>
    <property type="match status" value="1"/>
</dbReference>
<dbReference type="Pfam" id="PF00072">
    <property type="entry name" value="Response_reg"/>
    <property type="match status" value="1"/>
</dbReference>
<comment type="catalytic activity">
    <reaction evidence="1">
        <text>ATP + protein L-histidine = ADP + protein N-phospho-L-histidine.</text>
        <dbReference type="EC" id="2.7.13.3"/>
    </reaction>
</comment>
<dbReference type="Gene3D" id="3.40.50.150">
    <property type="entry name" value="Vaccinia Virus protein VP39"/>
    <property type="match status" value="1"/>
</dbReference>
<dbReference type="Pfam" id="PF13596">
    <property type="entry name" value="PAS_10"/>
    <property type="match status" value="1"/>
</dbReference>
<feature type="active site" evidence="6">
    <location>
        <position position="134"/>
    </location>
</feature>
<dbReference type="RefSeq" id="WP_145178738.1">
    <property type="nucleotide sequence ID" value="NZ_CP037422.1"/>
</dbReference>
<dbReference type="InterPro" id="IPR036097">
    <property type="entry name" value="HisK_dim/P_sf"/>
</dbReference>
<feature type="active site" evidence="6">
    <location>
        <position position="15"/>
    </location>
</feature>
<dbReference type="InterPro" id="IPR000780">
    <property type="entry name" value="CheR_MeTrfase"/>
</dbReference>
<dbReference type="GO" id="GO:0008984">
    <property type="term" value="F:protein-glutamate methylesterase activity"/>
    <property type="evidence" value="ECO:0007669"/>
    <property type="project" value="InterPro"/>
</dbReference>
<evidence type="ECO:0000256" key="2">
    <source>
        <dbReference type="ARBA" id="ARBA00012438"/>
    </source>
</evidence>
<dbReference type="InterPro" id="IPR001610">
    <property type="entry name" value="PAC"/>
</dbReference>
<sequence length="1352" mass="152744">MSDEKDFLIVAIGASAGGLEALEELFYNMPLDSGLAYVIIQHLSPDFKSVMDQLLERKTKIPICVIKDGMEIKPNTIYLLPPKKEVIVSNSKLLLTDRSVSRQLSFPIDEFFRSLAQDVGHRAVGIVLSGTGTDGSRGILDIHSAGGLVIAQTESSAAFDGMPRSACDSGIVDIVLSPKAIPPALIRYKNNPTEVSKRGNHPEELSDALDYMDTEMRSILNQLNRTYGLDFSQYKAPTIARRVERRLALSGTLQLEEYAARIENDAEELEQLYRDMLIGVTGFFRDHTVFERLELDIIPELVKNVTEDGEFRAWVAGTATGEEAYSLAILLVEAFEAAGKYCRAKIFASDVHDQSLLFAGRGVYHSEHLAGVTPERLKRFFISRQNGYHVIPELRKMVVFTPHNFLRDAPFTRLDLVTCRNVLIYLTQPAQRKALSMFHFGLKTGGVLCLGASESVGDLDDEFESIYDVARIYRKHRDTQLTTNSRIIPPPKLLKRTGISADWTTKSTHSSDALKNAVSVSSLLSVYDQLLDEFMPPSILINEDRELLHSFAGAGRFLRVGDGRPTTDVLDIIHSDLKNVFLAAIRRVCKNFQPLTYRGIRCQIDDEHEFVQLTVIPYSDEKKVNRLLVRFETDIEPEENTIEEIVASGFSIEELHALDRELQSTRNNLQSTIQELQITNEESQAANEELTAANEELQSTNEELHSVNEELYTVNAEHQRKIDELTELTDDMDNLLTTTNVHTLFLDGELRLRRFTPRIAEIFNLIPQDISRRFGSFTYNLIDDDLIDEIKSVLESEEPFQREVCDRNGDWFLLRIFPYLASGKVDGVVLTLIDITSLKNAAEALRLSEERFDLAVRGSNEGIWDWPDVTQEAMWCSDRMYDLMEIDRNKMEFSYSLWRDLLHHEDKERVLKQLNMHLDSSERYDVEYRLECGNGEYRWFHTCGEAVRDSNGKAIRMAGSLEDITESRKDREEVREAVRRRDQFLAMLSHELRNPLGAILNSTTLLEGEILDSQLAKEACGVIARQSRQMARLLEDLLDVSRITHGKIELHCKILDLVELTTEAINIVQPQFESSDQHISVETPDDPVYVYGDPTRLQQVFVNLLTNATKYTPVKGDISIIVTFNDNQAIVRIRDTGCGMSPEMLEKAFELFVQSDATIDRSNGGMGVGLTLVRAVLKLHGGNISAQSEGPNSGSEFIVRLPCSEKPRQVSMPIMKQGINVHKVVIVEDMEDARFTLEAILQSKGFEVISAKNGTEGLKLIQSEHPDLALVDIGLPEMDGYEIAHHLRKDQKNDDIYLVALTGYGQSKDRKAVKDAGFNEHLVKPLKAEELDQVLMTHTQQPEGYESFTERK</sequence>
<evidence type="ECO:0000256" key="8">
    <source>
        <dbReference type="SAM" id="Coils"/>
    </source>
</evidence>
<dbReference type="InterPro" id="IPR005467">
    <property type="entry name" value="His_kinase_dom"/>
</dbReference>
<dbReference type="SMART" id="SM00388">
    <property type="entry name" value="HisKA"/>
    <property type="match status" value="1"/>
</dbReference>
<gene>
    <name evidence="14" type="primary">luxQ_9</name>
    <name evidence="14" type="ORF">V202x_42800</name>
</gene>
<keyword evidence="8" id="KW-0175">Coiled coil</keyword>
<proteinExistence type="predicted"/>
<evidence type="ECO:0000256" key="6">
    <source>
        <dbReference type="PROSITE-ProRule" id="PRU00050"/>
    </source>
</evidence>
<dbReference type="InterPro" id="IPR001789">
    <property type="entry name" value="Sig_transdc_resp-reg_receiver"/>
</dbReference>
<dbReference type="SMART" id="SM00138">
    <property type="entry name" value="MeTrc"/>
    <property type="match status" value="1"/>
</dbReference>
<dbReference type="SUPFAM" id="SSF55785">
    <property type="entry name" value="PYP-like sensor domain (PAS domain)"/>
    <property type="match status" value="2"/>
</dbReference>
<dbReference type="InterPro" id="IPR000700">
    <property type="entry name" value="PAS-assoc_C"/>
</dbReference>
<name>A0A517X043_9PLAN</name>
<dbReference type="Pfam" id="PF00512">
    <property type="entry name" value="HisKA"/>
    <property type="match status" value="1"/>
</dbReference>
<protein>
    <recommendedName>
        <fullName evidence="2">histidine kinase</fullName>
        <ecNumber evidence="2">2.7.13.3</ecNumber>
    </recommendedName>
</protein>
<dbReference type="NCBIfam" id="TIGR00229">
    <property type="entry name" value="sensory_box"/>
    <property type="match status" value="1"/>
</dbReference>
<evidence type="ECO:0000259" key="9">
    <source>
        <dbReference type="PROSITE" id="PS50109"/>
    </source>
</evidence>
<dbReference type="InterPro" id="IPR036890">
    <property type="entry name" value="HATPase_C_sf"/>
</dbReference>
<dbReference type="Pfam" id="PF01739">
    <property type="entry name" value="CheR"/>
    <property type="match status" value="1"/>
</dbReference>
<dbReference type="Gene3D" id="3.30.565.10">
    <property type="entry name" value="Histidine kinase-like ATPase, C-terminal domain"/>
    <property type="match status" value="1"/>
</dbReference>
<dbReference type="InterPro" id="IPR003661">
    <property type="entry name" value="HisK_dim/P_dom"/>
</dbReference>
<evidence type="ECO:0000256" key="3">
    <source>
        <dbReference type="ARBA" id="ARBA00022553"/>
    </source>
</evidence>
<dbReference type="PROSITE" id="PS50122">
    <property type="entry name" value="CHEB"/>
    <property type="match status" value="1"/>
</dbReference>
<dbReference type="InterPro" id="IPR022642">
    <property type="entry name" value="CheR_C"/>
</dbReference>
<dbReference type="Pfam" id="PF02518">
    <property type="entry name" value="HATPase_c"/>
    <property type="match status" value="1"/>
</dbReference>
<dbReference type="PANTHER" id="PTHR24422:SF27">
    <property type="entry name" value="PROTEIN-GLUTAMATE O-METHYLTRANSFERASE"/>
    <property type="match status" value="1"/>
</dbReference>
<organism evidence="14 15">
    <name type="scientific">Gimesia aquarii</name>
    <dbReference type="NCBI Taxonomy" id="2527964"/>
    <lineage>
        <taxon>Bacteria</taxon>
        <taxon>Pseudomonadati</taxon>
        <taxon>Planctomycetota</taxon>
        <taxon>Planctomycetia</taxon>
        <taxon>Planctomycetales</taxon>
        <taxon>Planctomycetaceae</taxon>
        <taxon>Gimesia</taxon>
    </lineage>
</organism>
<feature type="modified residue" description="4-aspartylphosphate" evidence="7">
    <location>
        <position position="1272"/>
    </location>
</feature>
<dbReference type="InterPro" id="IPR000014">
    <property type="entry name" value="PAS"/>
</dbReference>
<evidence type="ECO:0000256" key="5">
    <source>
        <dbReference type="ARBA" id="ARBA00022777"/>
    </source>
</evidence>
<dbReference type="OrthoDB" id="288469at2"/>
<dbReference type="PROSITE" id="PS50110">
    <property type="entry name" value="RESPONSE_REGULATORY"/>
    <property type="match status" value="1"/>
</dbReference>
<feature type="domain" description="CheR-type methyltransferase" evidence="13">
    <location>
        <begin position="204"/>
        <end position="476"/>
    </location>
</feature>
<dbReference type="GO" id="GO:0000155">
    <property type="term" value="F:phosphorelay sensor kinase activity"/>
    <property type="evidence" value="ECO:0007669"/>
    <property type="project" value="InterPro"/>
</dbReference>
<dbReference type="SUPFAM" id="SSF52172">
    <property type="entry name" value="CheY-like"/>
    <property type="match status" value="1"/>
</dbReference>
<keyword evidence="6" id="KW-0378">Hydrolase</keyword>
<dbReference type="CDD" id="cd00130">
    <property type="entry name" value="PAS"/>
    <property type="match status" value="1"/>
</dbReference>
<dbReference type="Gene3D" id="3.40.50.2300">
    <property type="match status" value="1"/>
</dbReference>
<dbReference type="InterPro" id="IPR050903">
    <property type="entry name" value="Bact_Chemotaxis_MeTrfase"/>
</dbReference>
<reference evidence="14 15" key="1">
    <citation type="submission" date="2019-03" db="EMBL/GenBank/DDBJ databases">
        <title>Deep-cultivation of Planctomycetes and their phenomic and genomic characterization uncovers novel biology.</title>
        <authorList>
            <person name="Wiegand S."/>
            <person name="Jogler M."/>
            <person name="Boedeker C."/>
            <person name="Pinto D."/>
            <person name="Vollmers J."/>
            <person name="Rivas-Marin E."/>
            <person name="Kohn T."/>
            <person name="Peeters S.H."/>
            <person name="Heuer A."/>
            <person name="Rast P."/>
            <person name="Oberbeckmann S."/>
            <person name="Bunk B."/>
            <person name="Jeske O."/>
            <person name="Meyerdierks A."/>
            <person name="Storesund J.E."/>
            <person name="Kallscheuer N."/>
            <person name="Luecker S."/>
            <person name="Lage O.M."/>
            <person name="Pohl T."/>
            <person name="Merkel B.J."/>
            <person name="Hornburger P."/>
            <person name="Mueller R.-W."/>
            <person name="Bruemmer F."/>
            <person name="Labrenz M."/>
            <person name="Spormann A.M."/>
            <person name="Op den Camp H."/>
            <person name="Overmann J."/>
            <person name="Amann R."/>
            <person name="Jetten M.S.M."/>
            <person name="Mascher T."/>
            <person name="Medema M.H."/>
            <person name="Devos D.P."/>
            <person name="Kaster A.-K."/>
            <person name="Ovreas L."/>
            <person name="Rohde M."/>
            <person name="Galperin M.Y."/>
            <person name="Jogler C."/>
        </authorList>
    </citation>
    <scope>NUCLEOTIDE SEQUENCE [LARGE SCALE GENOMIC DNA]</scope>
    <source>
        <strain evidence="14 15">V202</strain>
    </source>
</reference>
<dbReference type="FunFam" id="3.30.565.10:FF:000006">
    <property type="entry name" value="Sensor histidine kinase WalK"/>
    <property type="match status" value="1"/>
</dbReference>
<dbReference type="SMART" id="SM00448">
    <property type="entry name" value="REC"/>
    <property type="match status" value="1"/>
</dbReference>
<feature type="domain" description="PAC" evidence="11">
    <location>
        <begin position="924"/>
        <end position="976"/>
    </location>
</feature>
<dbReference type="GO" id="GO:0000156">
    <property type="term" value="F:phosphorelay response regulator activity"/>
    <property type="evidence" value="ECO:0007669"/>
    <property type="project" value="InterPro"/>
</dbReference>
<dbReference type="PROSITE" id="PS50123">
    <property type="entry name" value="CHER"/>
    <property type="match status" value="1"/>
</dbReference>
<evidence type="ECO:0000256" key="7">
    <source>
        <dbReference type="PROSITE-ProRule" id="PRU00169"/>
    </source>
</evidence>
<dbReference type="CDD" id="cd16434">
    <property type="entry name" value="CheB-CheR_fusion"/>
    <property type="match status" value="1"/>
</dbReference>
<keyword evidence="6" id="KW-0145">Chemotaxis</keyword>
<keyword evidence="15" id="KW-1185">Reference proteome</keyword>
<dbReference type="InterPro" id="IPR035909">
    <property type="entry name" value="CheB_C"/>
</dbReference>
<dbReference type="GO" id="GO:0006935">
    <property type="term" value="P:chemotaxis"/>
    <property type="evidence" value="ECO:0007669"/>
    <property type="project" value="UniProtKB-UniRule"/>
</dbReference>
<dbReference type="InterPro" id="IPR000673">
    <property type="entry name" value="Sig_transdc_resp-reg_Me-estase"/>
</dbReference>
<dbReference type="PROSITE" id="PS50109">
    <property type="entry name" value="HIS_KIN"/>
    <property type="match status" value="1"/>
</dbReference>
<feature type="domain" description="Response regulatory" evidence="10">
    <location>
        <begin position="1223"/>
        <end position="1339"/>
    </location>
</feature>
<evidence type="ECO:0000256" key="1">
    <source>
        <dbReference type="ARBA" id="ARBA00000085"/>
    </source>
</evidence>
<evidence type="ECO:0000259" key="10">
    <source>
        <dbReference type="PROSITE" id="PS50110"/>
    </source>
</evidence>
<dbReference type="SUPFAM" id="SSF52738">
    <property type="entry name" value="Methylesterase CheB, C-terminal domain"/>
    <property type="match status" value="1"/>
</dbReference>
<dbReference type="SMART" id="SM00387">
    <property type="entry name" value="HATPase_c"/>
    <property type="match status" value="1"/>
</dbReference>
<dbReference type="CDD" id="cd17580">
    <property type="entry name" value="REC_2_DhkD-like"/>
    <property type="match status" value="1"/>
</dbReference>
<keyword evidence="4 14" id="KW-0808">Transferase</keyword>
<dbReference type="Pfam" id="PF03705">
    <property type="entry name" value="CheR_N"/>
    <property type="match status" value="1"/>
</dbReference>
<evidence type="ECO:0000256" key="4">
    <source>
        <dbReference type="ARBA" id="ARBA00022679"/>
    </source>
</evidence>
<feature type="active site" evidence="6">
    <location>
        <position position="42"/>
    </location>
</feature>
<dbReference type="SUPFAM" id="SSF53335">
    <property type="entry name" value="S-adenosyl-L-methionine-dependent methyltransferases"/>
    <property type="match status" value="1"/>
</dbReference>
<evidence type="ECO:0000259" key="13">
    <source>
        <dbReference type="PROSITE" id="PS50123"/>
    </source>
</evidence>
<dbReference type="PRINTS" id="PR00996">
    <property type="entry name" value="CHERMTFRASE"/>
</dbReference>
<keyword evidence="3 7" id="KW-0597">Phosphoprotein</keyword>
<evidence type="ECO:0000259" key="11">
    <source>
        <dbReference type="PROSITE" id="PS50113"/>
    </source>
</evidence>
<evidence type="ECO:0000313" key="15">
    <source>
        <dbReference type="Proteomes" id="UP000318384"/>
    </source>
</evidence>
<dbReference type="InterPro" id="IPR029063">
    <property type="entry name" value="SAM-dependent_MTases_sf"/>
</dbReference>
<dbReference type="InterPro" id="IPR013655">
    <property type="entry name" value="PAS_fold_3"/>
</dbReference>
<dbReference type="GO" id="GO:0005737">
    <property type="term" value="C:cytoplasm"/>
    <property type="evidence" value="ECO:0007669"/>
    <property type="project" value="InterPro"/>
</dbReference>
<dbReference type="Gene3D" id="3.40.50.180">
    <property type="entry name" value="Methylesterase CheB, C-terminal domain"/>
    <property type="match status" value="1"/>
</dbReference>
<dbReference type="InterPro" id="IPR035965">
    <property type="entry name" value="PAS-like_dom_sf"/>
</dbReference>
<dbReference type="CDD" id="cd00082">
    <property type="entry name" value="HisKA"/>
    <property type="match status" value="1"/>
</dbReference>
<dbReference type="PROSITE" id="PS50113">
    <property type="entry name" value="PAC"/>
    <property type="match status" value="1"/>
</dbReference>
<dbReference type="GO" id="GO:0008757">
    <property type="term" value="F:S-adenosylmethionine-dependent methyltransferase activity"/>
    <property type="evidence" value="ECO:0007669"/>
    <property type="project" value="InterPro"/>
</dbReference>
<keyword evidence="5 14" id="KW-0418">Kinase</keyword>
<dbReference type="InterPro" id="IPR022641">
    <property type="entry name" value="CheR_N"/>
</dbReference>
<feature type="domain" description="CheB-type methylesterase" evidence="12">
    <location>
        <begin position="9"/>
        <end position="192"/>
    </location>
</feature>
<dbReference type="InterPro" id="IPR011006">
    <property type="entry name" value="CheY-like_superfamily"/>
</dbReference>
<dbReference type="Pfam" id="PF01339">
    <property type="entry name" value="CheB_methylest"/>
    <property type="match status" value="1"/>
</dbReference>
<feature type="coiled-coil region" evidence="8">
    <location>
        <begin position="655"/>
        <end position="735"/>
    </location>
</feature>
<dbReference type="SUPFAM" id="SSF55874">
    <property type="entry name" value="ATPase domain of HSP90 chaperone/DNA topoisomerase II/histidine kinase"/>
    <property type="match status" value="1"/>
</dbReference>
<dbReference type="Gene3D" id="1.10.287.130">
    <property type="match status" value="1"/>
</dbReference>
<evidence type="ECO:0000259" key="12">
    <source>
        <dbReference type="PROSITE" id="PS50122"/>
    </source>
</evidence>
<dbReference type="InterPro" id="IPR003594">
    <property type="entry name" value="HATPase_dom"/>
</dbReference>
<dbReference type="SUPFAM" id="SSF47757">
    <property type="entry name" value="Chemotaxis receptor methyltransferase CheR, N-terminal domain"/>
    <property type="match status" value="1"/>
</dbReference>
<dbReference type="SMART" id="SM00086">
    <property type="entry name" value="PAC"/>
    <property type="match status" value="2"/>
</dbReference>
<dbReference type="PANTHER" id="PTHR24422">
    <property type="entry name" value="CHEMOTAXIS PROTEIN METHYLTRANSFERASE"/>
    <property type="match status" value="1"/>
</dbReference>
<feature type="domain" description="Histidine kinase" evidence="9">
    <location>
        <begin position="987"/>
        <end position="1205"/>
    </location>
</feature>
<dbReference type="EC" id="2.7.13.3" evidence="2"/>
<dbReference type="Proteomes" id="UP000318384">
    <property type="component" value="Chromosome"/>
</dbReference>
<dbReference type="Pfam" id="PF08447">
    <property type="entry name" value="PAS_3"/>
    <property type="match status" value="1"/>
</dbReference>
<accession>A0A517X043</accession>
<evidence type="ECO:0000313" key="14">
    <source>
        <dbReference type="EMBL" id="QDU10867.1"/>
    </source>
</evidence>
<dbReference type="Gene3D" id="3.30.450.20">
    <property type="entry name" value="PAS domain"/>
    <property type="match status" value="2"/>
</dbReference>